<name>A0AAD0RFE2_PSEO7</name>
<reference evidence="1 2" key="1">
    <citation type="submission" date="2018-08" db="EMBL/GenBank/DDBJ databases">
        <title>Whole Genome Sequences of Two Pseudoalteromonas piscicida Strains, DE1-A and DE2-A, which Exhibit Strong Antibacterial Activity against Vibrio vulnificus.</title>
        <authorList>
            <person name="Richards G.P."/>
            <person name="Needleman D.S."/>
            <person name="Watson M.A."/>
            <person name="Polson S.W."/>
        </authorList>
    </citation>
    <scope>NUCLEOTIDE SEQUENCE [LARGE SCALE GENOMIC DNA]</scope>
    <source>
        <strain evidence="1 2">DE2-A</strain>
    </source>
</reference>
<evidence type="ECO:0000313" key="1">
    <source>
        <dbReference type="EMBL" id="AXR01607.1"/>
    </source>
</evidence>
<protein>
    <submittedName>
        <fullName evidence="1">Uncharacterized protein</fullName>
    </submittedName>
</protein>
<dbReference type="KEGG" id="ppis:B1L02_12120"/>
<sequence>MSQQVEIQLTGMALVQVTKTVTVSQEQSKALLADDGAMQHLLASAVNAPVKAWDNVFGKRELIETVEPTGIRCLTTHCGWVGEGVSVCPKCQGQRFHKFQSIQPR</sequence>
<accession>A0AAD0RFE2</accession>
<dbReference type="EMBL" id="CP031761">
    <property type="protein sequence ID" value="AXR01607.1"/>
    <property type="molecule type" value="Genomic_DNA"/>
</dbReference>
<gene>
    <name evidence="1" type="ORF">D0511_05610</name>
</gene>
<evidence type="ECO:0000313" key="2">
    <source>
        <dbReference type="Proteomes" id="UP000258102"/>
    </source>
</evidence>
<organism evidence="1 2">
    <name type="scientific">Pseudoalteromonas piscicida</name>
    <dbReference type="NCBI Taxonomy" id="43662"/>
    <lineage>
        <taxon>Bacteria</taxon>
        <taxon>Pseudomonadati</taxon>
        <taxon>Pseudomonadota</taxon>
        <taxon>Gammaproteobacteria</taxon>
        <taxon>Alteromonadales</taxon>
        <taxon>Pseudoalteromonadaceae</taxon>
        <taxon>Pseudoalteromonas</taxon>
    </lineage>
</organism>
<dbReference type="Proteomes" id="UP000258102">
    <property type="component" value="Chromosome 1"/>
</dbReference>
<dbReference type="RefSeq" id="WP_088531220.1">
    <property type="nucleotide sequence ID" value="NZ_CP021646.1"/>
</dbReference>
<dbReference type="AlphaFoldDB" id="A0AAD0RFE2"/>
<proteinExistence type="predicted"/>